<reference evidence="2" key="1">
    <citation type="journal article" date="2021" name="PeerJ">
        <title>Extensive microbial diversity within the chicken gut microbiome revealed by metagenomics and culture.</title>
        <authorList>
            <person name="Gilroy R."/>
            <person name="Ravi A."/>
            <person name="Getino M."/>
            <person name="Pursley I."/>
            <person name="Horton D.L."/>
            <person name="Alikhan N.F."/>
            <person name="Baker D."/>
            <person name="Gharbi K."/>
            <person name="Hall N."/>
            <person name="Watson M."/>
            <person name="Adriaenssens E.M."/>
            <person name="Foster-Nyarko E."/>
            <person name="Jarju S."/>
            <person name="Secka A."/>
            <person name="Antonio M."/>
            <person name="Oren A."/>
            <person name="Chaudhuri R.R."/>
            <person name="La Ragione R."/>
            <person name="Hildebrand F."/>
            <person name="Pallen M.J."/>
        </authorList>
    </citation>
    <scope>NUCLEOTIDE SEQUENCE</scope>
    <source>
        <strain evidence="2">1277</strain>
    </source>
</reference>
<name>A0A921N024_9FIRM</name>
<sequence length="211" mass="23895">MSKKLSIITLGISLSSIVILTGAMIVYQPKYKLKNIVGKQSSLGDVVVFSQDNRGIYSRNNLILSKDNYEFNKNVKQNPEIYKYSKILNENRDLFTYGIYDINRIYSDENSVGYLEYINDLHTESNVKLLTTINEKNINTGKTIEFEIEIPNSLKPQNNINYNPLVTKYEDNVYIALIGEQENSPNVSLTPTFLTTTGQSSLTTSLTAEPN</sequence>
<dbReference type="AlphaFoldDB" id="A0A921N024"/>
<evidence type="ECO:0000313" key="3">
    <source>
        <dbReference type="Proteomes" id="UP000776700"/>
    </source>
</evidence>
<proteinExistence type="predicted"/>
<comment type="caution">
    <text evidence="2">The sequence shown here is derived from an EMBL/GenBank/DDBJ whole genome shotgun (WGS) entry which is preliminary data.</text>
</comment>
<evidence type="ECO:0000313" key="2">
    <source>
        <dbReference type="EMBL" id="HJG96142.1"/>
    </source>
</evidence>
<keyword evidence="1" id="KW-0812">Transmembrane</keyword>
<reference evidence="2" key="2">
    <citation type="submission" date="2021-09" db="EMBL/GenBank/DDBJ databases">
        <authorList>
            <person name="Gilroy R."/>
        </authorList>
    </citation>
    <scope>NUCLEOTIDE SEQUENCE</scope>
    <source>
        <strain evidence="2">1277</strain>
    </source>
</reference>
<feature type="non-terminal residue" evidence="2">
    <location>
        <position position="211"/>
    </location>
</feature>
<keyword evidence="1" id="KW-0472">Membrane</keyword>
<accession>A0A921N024</accession>
<keyword evidence="1" id="KW-1133">Transmembrane helix</keyword>
<feature type="transmembrane region" description="Helical" evidence="1">
    <location>
        <begin position="6"/>
        <end position="27"/>
    </location>
</feature>
<evidence type="ECO:0000256" key="1">
    <source>
        <dbReference type="SAM" id="Phobius"/>
    </source>
</evidence>
<dbReference type="Proteomes" id="UP000776700">
    <property type="component" value="Unassembled WGS sequence"/>
</dbReference>
<dbReference type="EMBL" id="DYUB01000113">
    <property type="protein sequence ID" value="HJG96142.1"/>
    <property type="molecule type" value="Genomic_DNA"/>
</dbReference>
<gene>
    <name evidence="2" type="ORF">K8V90_03455</name>
</gene>
<protein>
    <submittedName>
        <fullName evidence="2">Uncharacterized protein</fullName>
    </submittedName>
</protein>
<organism evidence="2 3">
    <name type="scientific">Romboutsia timonensis</name>
    <dbReference type="NCBI Taxonomy" id="1776391"/>
    <lineage>
        <taxon>Bacteria</taxon>
        <taxon>Bacillati</taxon>
        <taxon>Bacillota</taxon>
        <taxon>Clostridia</taxon>
        <taxon>Peptostreptococcales</taxon>
        <taxon>Peptostreptococcaceae</taxon>
        <taxon>Romboutsia</taxon>
    </lineage>
</organism>